<protein>
    <submittedName>
        <fullName evidence="1">Uncharacterized protein</fullName>
    </submittedName>
</protein>
<evidence type="ECO:0000313" key="2">
    <source>
        <dbReference type="Proteomes" id="UP000732378"/>
    </source>
</evidence>
<organism evidence="1 2">
    <name type="scientific">Nocardioides salarius</name>
    <dbReference type="NCBI Taxonomy" id="374513"/>
    <lineage>
        <taxon>Bacteria</taxon>
        <taxon>Bacillati</taxon>
        <taxon>Actinomycetota</taxon>
        <taxon>Actinomycetes</taxon>
        <taxon>Propionibacteriales</taxon>
        <taxon>Nocardioidaceae</taxon>
        <taxon>Nocardioides</taxon>
    </lineage>
</organism>
<accession>A0ABS2MBP3</accession>
<reference evidence="1 2" key="1">
    <citation type="submission" date="2021-01" db="EMBL/GenBank/DDBJ databases">
        <title>Sequencing the genomes of 1000 actinobacteria strains.</title>
        <authorList>
            <person name="Klenk H.-P."/>
        </authorList>
    </citation>
    <scope>NUCLEOTIDE SEQUENCE [LARGE SCALE GENOMIC DNA]</scope>
    <source>
        <strain evidence="1 2">DSM 18239</strain>
    </source>
</reference>
<sequence>MNEQHTMIEAEARALVSDRLVRARAPRMPATTLPRHRLARGLRRVADRLDP</sequence>
<dbReference type="EMBL" id="JAFBBZ010000001">
    <property type="protein sequence ID" value="MBM7508580.1"/>
    <property type="molecule type" value="Genomic_DNA"/>
</dbReference>
<keyword evidence="2" id="KW-1185">Reference proteome</keyword>
<evidence type="ECO:0000313" key="1">
    <source>
        <dbReference type="EMBL" id="MBM7508580.1"/>
    </source>
</evidence>
<gene>
    <name evidence="1" type="ORF">JOE61_002394</name>
</gene>
<dbReference type="Proteomes" id="UP000732378">
    <property type="component" value="Unassembled WGS sequence"/>
</dbReference>
<dbReference type="RefSeq" id="WP_193668364.1">
    <property type="nucleotide sequence ID" value="NZ_JACDTV010000004.1"/>
</dbReference>
<name>A0ABS2MBP3_9ACTN</name>
<proteinExistence type="predicted"/>
<comment type="caution">
    <text evidence="1">The sequence shown here is derived from an EMBL/GenBank/DDBJ whole genome shotgun (WGS) entry which is preliminary data.</text>
</comment>